<name>A0A370GNA3_9COXI</name>
<dbReference type="NCBIfam" id="NF008745">
    <property type="entry name" value="PRK11778.1"/>
    <property type="match status" value="1"/>
</dbReference>
<accession>A0A370GNA3</accession>
<evidence type="ECO:0000256" key="1">
    <source>
        <dbReference type="ARBA" id="ARBA00004236"/>
    </source>
</evidence>
<evidence type="ECO:0000256" key="10">
    <source>
        <dbReference type="SAM" id="Phobius"/>
    </source>
</evidence>
<evidence type="ECO:0000256" key="5">
    <source>
        <dbReference type="ARBA" id="ARBA00022692"/>
    </source>
</evidence>
<keyword evidence="9 10" id="KW-0472">Membrane</keyword>
<sequence length="330" mass="37232">MFDALMQLGLFTAKIFIVFLFILLLLVTFFGLIAKSRGKLKGKLSVKNLNQKYAETMETVLQETLPKKLFKRFLKQRKIEEKIKQKKAEKPKKVYVLDFQGDIKATAVAALREEVTAILNVAEPGDEVLLRLESMGGIVHGYGLAAAQLMRLRAKQIPLTIAIDKVAASGGYMMACVANKILAAPFAIIGSIGVIVQLPNFHRALKEKHIDFEQITAGEYKRTISVFGENTESGREKLQHEIEDIHQLFKNLIMDYRQQIDIQKVATGEHWLGQQALGLKLVDEIQTSDDYLLERSKEANLYEISYETRKSLFSKLTATSRMALGKWLGL</sequence>
<evidence type="ECO:0000256" key="7">
    <source>
        <dbReference type="ARBA" id="ARBA00022825"/>
    </source>
</evidence>
<evidence type="ECO:0000256" key="8">
    <source>
        <dbReference type="ARBA" id="ARBA00022989"/>
    </source>
</evidence>
<dbReference type="Pfam" id="PF01343">
    <property type="entry name" value="Peptidase_S49"/>
    <property type="match status" value="1"/>
</dbReference>
<dbReference type="AlphaFoldDB" id="A0A370GNA3"/>
<protein>
    <submittedName>
        <fullName evidence="13">Inner membrane peptidase</fullName>
    </submittedName>
</protein>
<evidence type="ECO:0000256" key="9">
    <source>
        <dbReference type="ARBA" id="ARBA00023136"/>
    </source>
</evidence>
<dbReference type="GO" id="GO:0005886">
    <property type="term" value="C:plasma membrane"/>
    <property type="evidence" value="ECO:0007669"/>
    <property type="project" value="UniProtKB-SubCell"/>
</dbReference>
<reference evidence="13 14" key="1">
    <citation type="submission" date="2018-07" db="EMBL/GenBank/DDBJ databases">
        <title>Genomic Encyclopedia of Type Strains, Phase IV (KMG-IV): sequencing the most valuable type-strain genomes for metagenomic binning, comparative biology and taxonomic classification.</title>
        <authorList>
            <person name="Goeker M."/>
        </authorList>
    </citation>
    <scope>NUCLEOTIDE SEQUENCE [LARGE SCALE GENOMIC DNA]</scope>
    <source>
        <strain evidence="13 14">DSM 16500</strain>
    </source>
</reference>
<dbReference type="GO" id="GO:0006508">
    <property type="term" value="P:proteolysis"/>
    <property type="evidence" value="ECO:0007669"/>
    <property type="project" value="UniProtKB-KW"/>
</dbReference>
<feature type="domain" description="Peptidase S49" evidence="11">
    <location>
        <begin position="152"/>
        <end position="301"/>
    </location>
</feature>
<dbReference type="GO" id="GO:0004252">
    <property type="term" value="F:serine-type endopeptidase activity"/>
    <property type="evidence" value="ECO:0007669"/>
    <property type="project" value="InterPro"/>
</dbReference>
<evidence type="ECO:0000259" key="12">
    <source>
        <dbReference type="Pfam" id="PF08496"/>
    </source>
</evidence>
<feature type="domain" description="Peptidase S49 N-terminal proteobacteria" evidence="12">
    <location>
        <begin position="4"/>
        <end position="149"/>
    </location>
</feature>
<keyword evidence="6" id="KW-0378">Hydrolase</keyword>
<evidence type="ECO:0000313" key="14">
    <source>
        <dbReference type="Proteomes" id="UP000254720"/>
    </source>
</evidence>
<dbReference type="RefSeq" id="WP_114834017.1">
    <property type="nucleotide sequence ID" value="NZ_LR699114.1"/>
</dbReference>
<comment type="caution">
    <text evidence="13">The sequence shown here is derived from an EMBL/GenBank/DDBJ whole genome shotgun (WGS) entry which is preliminary data.</text>
</comment>
<dbReference type="OrthoDB" id="5614232at2"/>
<evidence type="ECO:0000256" key="6">
    <source>
        <dbReference type="ARBA" id="ARBA00022801"/>
    </source>
</evidence>
<keyword evidence="3" id="KW-1003">Cell membrane</keyword>
<evidence type="ECO:0000313" key="13">
    <source>
        <dbReference type="EMBL" id="RDI45147.1"/>
    </source>
</evidence>
<keyword evidence="7" id="KW-0720">Serine protease</keyword>
<dbReference type="SUPFAM" id="SSF52096">
    <property type="entry name" value="ClpP/crotonase"/>
    <property type="match status" value="1"/>
</dbReference>
<comment type="similarity">
    <text evidence="2">Belongs to the peptidase S49 family.</text>
</comment>
<evidence type="ECO:0000256" key="2">
    <source>
        <dbReference type="ARBA" id="ARBA00008683"/>
    </source>
</evidence>
<dbReference type="Proteomes" id="UP000254720">
    <property type="component" value="Unassembled WGS sequence"/>
</dbReference>
<gene>
    <name evidence="13" type="ORF">C8D86_10723</name>
</gene>
<proteinExistence type="inferred from homology"/>
<dbReference type="PANTHER" id="PTHR42987:SF4">
    <property type="entry name" value="PROTEASE SOHB-RELATED"/>
    <property type="match status" value="1"/>
</dbReference>
<organism evidence="13 14">
    <name type="scientific">Aquicella lusitana</name>
    <dbReference type="NCBI Taxonomy" id="254246"/>
    <lineage>
        <taxon>Bacteria</taxon>
        <taxon>Pseudomonadati</taxon>
        <taxon>Pseudomonadota</taxon>
        <taxon>Gammaproteobacteria</taxon>
        <taxon>Legionellales</taxon>
        <taxon>Coxiellaceae</taxon>
        <taxon>Aquicella</taxon>
    </lineage>
</organism>
<dbReference type="CDD" id="cd07023">
    <property type="entry name" value="S49_Sppa_N_C"/>
    <property type="match status" value="1"/>
</dbReference>
<dbReference type="Pfam" id="PF08496">
    <property type="entry name" value="Peptidase_S49_N"/>
    <property type="match status" value="1"/>
</dbReference>
<keyword evidence="14" id="KW-1185">Reference proteome</keyword>
<evidence type="ECO:0000256" key="4">
    <source>
        <dbReference type="ARBA" id="ARBA00022670"/>
    </source>
</evidence>
<evidence type="ECO:0000259" key="11">
    <source>
        <dbReference type="Pfam" id="PF01343"/>
    </source>
</evidence>
<feature type="transmembrane region" description="Helical" evidence="10">
    <location>
        <begin position="15"/>
        <end position="34"/>
    </location>
</feature>
<dbReference type="InterPro" id="IPR029045">
    <property type="entry name" value="ClpP/crotonase-like_dom_sf"/>
</dbReference>
<dbReference type="Gene3D" id="3.90.226.10">
    <property type="entry name" value="2-enoyl-CoA Hydratase, Chain A, domain 1"/>
    <property type="match status" value="1"/>
</dbReference>
<dbReference type="PANTHER" id="PTHR42987">
    <property type="entry name" value="PEPTIDASE S49"/>
    <property type="match status" value="1"/>
</dbReference>
<comment type="subcellular location">
    <subcellularLocation>
        <location evidence="1">Cell membrane</location>
    </subcellularLocation>
</comment>
<dbReference type="InterPro" id="IPR047272">
    <property type="entry name" value="S49_SppA_C"/>
</dbReference>
<keyword evidence="5 10" id="KW-0812">Transmembrane</keyword>
<evidence type="ECO:0000256" key="3">
    <source>
        <dbReference type="ARBA" id="ARBA00022475"/>
    </source>
</evidence>
<dbReference type="InterPro" id="IPR013703">
    <property type="entry name" value="Peptidase_S49_N_proteobac"/>
</dbReference>
<dbReference type="EMBL" id="QQAX01000007">
    <property type="protein sequence ID" value="RDI45147.1"/>
    <property type="molecule type" value="Genomic_DNA"/>
</dbReference>
<keyword evidence="4" id="KW-0645">Protease</keyword>
<feature type="transmembrane region" description="Helical" evidence="10">
    <location>
        <begin position="181"/>
        <end position="198"/>
    </location>
</feature>
<dbReference type="InterPro" id="IPR002142">
    <property type="entry name" value="Peptidase_S49"/>
</dbReference>
<dbReference type="Gene3D" id="6.20.330.10">
    <property type="match status" value="1"/>
</dbReference>
<keyword evidence="8 10" id="KW-1133">Transmembrane helix</keyword>